<feature type="transmembrane region" description="Helical" evidence="1">
    <location>
        <begin position="137"/>
        <end position="156"/>
    </location>
</feature>
<reference evidence="3 4" key="2">
    <citation type="submission" date="2017-06" db="EMBL/GenBank/DDBJ databases">
        <authorList>
            <consortium name="Pathogen Informatics"/>
        </authorList>
    </citation>
    <scope>NUCLEOTIDE SEQUENCE [LARGE SCALE GENOMIC DNA]</scope>
    <source>
        <strain evidence="3 4">NCTC13833</strain>
    </source>
</reference>
<reference evidence="5" key="3">
    <citation type="journal article" date="2019" name="Int. J. Syst. Evol. Microbiol.">
        <title>The Global Catalogue of Microorganisms (GCM) 10K type strain sequencing project: providing services to taxonomists for standard genome sequencing and annotation.</title>
        <authorList>
            <consortium name="The Broad Institute Genomics Platform"/>
            <consortium name="The Broad Institute Genome Sequencing Center for Infectious Disease"/>
            <person name="Wu L."/>
            <person name="Ma J."/>
        </authorList>
    </citation>
    <scope>NUCLEOTIDE SEQUENCE [LARGE SCALE GENOMIC DNA]</scope>
    <source>
        <strain evidence="5">CCM 4175</strain>
    </source>
</reference>
<dbReference type="SUPFAM" id="SSF103473">
    <property type="entry name" value="MFS general substrate transporter"/>
    <property type="match status" value="1"/>
</dbReference>
<dbReference type="Proteomes" id="UP000243706">
    <property type="component" value="Chromosome 1"/>
</dbReference>
<reference evidence="2" key="1">
    <citation type="journal article" date="2014" name="Int. J. Syst. Evol. Microbiol.">
        <title>Complete genome of a new Firmicutes species belonging to the dominant human colonic microbiota ('Ruminococcus bicirculans') reveals two chromosomes and a selective capacity to utilize plant glucans.</title>
        <authorList>
            <consortium name="NISC Comparative Sequencing Program"/>
            <person name="Wegmann U."/>
            <person name="Louis P."/>
            <person name="Goesmann A."/>
            <person name="Henrissat B."/>
            <person name="Duncan S.H."/>
            <person name="Flint H.J."/>
        </authorList>
    </citation>
    <scope>NUCLEOTIDE SEQUENCE</scope>
    <source>
        <strain evidence="2">CCM 4175</strain>
    </source>
</reference>
<evidence type="ECO:0008006" key="6">
    <source>
        <dbReference type="Google" id="ProtNLM"/>
    </source>
</evidence>
<accession>A0A240C7L8</accession>
<dbReference type="OrthoDB" id="2394364at2"/>
<evidence type="ECO:0000313" key="3">
    <source>
        <dbReference type="EMBL" id="SNW04081.1"/>
    </source>
</evidence>
<sequence>MSMYKKFAGLTSEPDEYQKSKIDETLALANIMGMLGLGLLATLSLFIDFEMNQLSAFTIGAPVLLFIIGLRSATLMKDYSNHKLYVGTKEEAQQLKRHLKKKGYLYIVLIWLYVVISINILAPILTGQLPYWHRSETLNTLMIIVVPSIILTPSSLNNKVKVRGDE</sequence>
<organism evidence="3 4">
    <name type="scientific">Staphylococcus muscae</name>
    <dbReference type="NCBI Taxonomy" id="1294"/>
    <lineage>
        <taxon>Bacteria</taxon>
        <taxon>Bacillati</taxon>
        <taxon>Bacillota</taxon>
        <taxon>Bacilli</taxon>
        <taxon>Bacillales</taxon>
        <taxon>Staphylococcaceae</taxon>
        <taxon>Staphylococcus</taxon>
    </lineage>
</organism>
<gene>
    <name evidence="2" type="ORF">GCM10007183_09180</name>
    <name evidence="3" type="ORF">SAMEA4412661_01847</name>
</gene>
<feature type="transmembrane region" description="Helical" evidence="1">
    <location>
        <begin position="26"/>
        <end position="47"/>
    </location>
</feature>
<evidence type="ECO:0000313" key="4">
    <source>
        <dbReference type="Proteomes" id="UP000243706"/>
    </source>
</evidence>
<dbReference type="Proteomes" id="UP000652995">
    <property type="component" value="Unassembled WGS sequence"/>
</dbReference>
<dbReference type="EMBL" id="BMCB01000004">
    <property type="protein sequence ID" value="GGA87195.1"/>
    <property type="molecule type" value="Genomic_DNA"/>
</dbReference>
<name>A0A240C7L8_9STAP</name>
<keyword evidence="5" id="KW-1185">Reference proteome</keyword>
<keyword evidence="1" id="KW-0812">Transmembrane</keyword>
<evidence type="ECO:0000313" key="2">
    <source>
        <dbReference type="EMBL" id="GGA87195.1"/>
    </source>
</evidence>
<dbReference type="RefSeq" id="WP_095117703.1">
    <property type="nucleotide sequence ID" value="NZ_BMCB01000004.1"/>
</dbReference>
<keyword evidence="1" id="KW-0472">Membrane</keyword>
<dbReference type="KEGG" id="smus:C7J88_05880"/>
<evidence type="ECO:0000313" key="5">
    <source>
        <dbReference type="Proteomes" id="UP000652995"/>
    </source>
</evidence>
<protein>
    <recommendedName>
        <fullName evidence="6">DUF3278 domain-containing protein</fullName>
    </recommendedName>
</protein>
<dbReference type="AlphaFoldDB" id="A0A240C7L8"/>
<dbReference type="InterPro" id="IPR036259">
    <property type="entry name" value="MFS_trans_sf"/>
</dbReference>
<dbReference type="EMBL" id="LT906464">
    <property type="protein sequence ID" value="SNW04081.1"/>
    <property type="molecule type" value="Genomic_DNA"/>
</dbReference>
<feature type="transmembrane region" description="Helical" evidence="1">
    <location>
        <begin position="104"/>
        <end position="125"/>
    </location>
</feature>
<reference evidence="2" key="4">
    <citation type="submission" date="2024-05" db="EMBL/GenBank/DDBJ databases">
        <authorList>
            <person name="Sun Q."/>
            <person name="Sedlacek I."/>
        </authorList>
    </citation>
    <scope>NUCLEOTIDE SEQUENCE</scope>
    <source>
        <strain evidence="2">CCM 4175</strain>
    </source>
</reference>
<feature type="transmembrane region" description="Helical" evidence="1">
    <location>
        <begin position="53"/>
        <end position="73"/>
    </location>
</feature>
<keyword evidence="1" id="KW-1133">Transmembrane helix</keyword>
<proteinExistence type="predicted"/>
<evidence type="ECO:0000256" key="1">
    <source>
        <dbReference type="SAM" id="Phobius"/>
    </source>
</evidence>